<evidence type="ECO:0000313" key="3">
    <source>
        <dbReference type="Proteomes" id="UP001066276"/>
    </source>
</evidence>
<protein>
    <submittedName>
        <fullName evidence="2">Uncharacterized protein</fullName>
    </submittedName>
</protein>
<keyword evidence="3" id="KW-1185">Reference proteome</keyword>
<comment type="caution">
    <text evidence="2">The sequence shown here is derived from an EMBL/GenBank/DDBJ whole genome shotgun (WGS) entry which is preliminary data.</text>
</comment>
<feature type="compositionally biased region" description="Basic and acidic residues" evidence="1">
    <location>
        <begin position="69"/>
        <end position="81"/>
    </location>
</feature>
<feature type="region of interest" description="Disordered" evidence="1">
    <location>
        <begin position="1"/>
        <end position="89"/>
    </location>
</feature>
<gene>
    <name evidence="2" type="ORF">NDU88_000314</name>
</gene>
<dbReference type="EMBL" id="JANPWB010000014">
    <property type="protein sequence ID" value="KAJ1095144.1"/>
    <property type="molecule type" value="Genomic_DNA"/>
</dbReference>
<evidence type="ECO:0000256" key="1">
    <source>
        <dbReference type="SAM" id="MobiDB-lite"/>
    </source>
</evidence>
<dbReference type="Proteomes" id="UP001066276">
    <property type="component" value="Chromosome 10"/>
</dbReference>
<dbReference type="AlphaFoldDB" id="A0AAV7LWH3"/>
<reference evidence="2" key="1">
    <citation type="journal article" date="2022" name="bioRxiv">
        <title>Sequencing and chromosome-scale assembly of the giantPleurodeles waltlgenome.</title>
        <authorList>
            <person name="Brown T."/>
            <person name="Elewa A."/>
            <person name="Iarovenko S."/>
            <person name="Subramanian E."/>
            <person name="Araus A.J."/>
            <person name="Petzold A."/>
            <person name="Susuki M."/>
            <person name="Suzuki K.-i.T."/>
            <person name="Hayashi T."/>
            <person name="Toyoda A."/>
            <person name="Oliveira C."/>
            <person name="Osipova E."/>
            <person name="Leigh N.D."/>
            <person name="Simon A."/>
            <person name="Yun M.H."/>
        </authorList>
    </citation>
    <scope>NUCLEOTIDE SEQUENCE</scope>
    <source>
        <strain evidence="2">20211129_DDA</strain>
        <tissue evidence="2">Liver</tissue>
    </source>
</reference>
<name>A0AAV7LWH3_PLEWA</name>
<proteinExistence type="predicted"/>
<organism evidence="2 3">
    <name type="scientific">Pleurodeles waltl</name>
    <name type="common">Iberian ribbed newt</name>
    <dbReference type="NCBI Taxonomy" id="8319"/>
    <lineage>
        <taxon>Eukaryota</taxon>
        <taxon>Metazoa</taxon>
        <taxon>Chordata</taxon>
        <taxon>Craniata</taxon>
        <taxon>Vertebrata</taxon>
        <taxon>Euteleostomi</taxon>
        <taxon>Amphibia</taxon>
        <taxon>Batrachia</taxon>
        <taxon>Caudata</taxon>
        <taxon>Salamandroidea</taxon>
        <taxon>Salamandridae</taxon>
        <taxon>Pleurodelinae</taxon>
        <taxon>Pleurodeles</taxon>
    </lineage>
</organism>
<accession>A0AAV7LWH3</accession>
<feature type="compositionally biased region" description="Polar residues" evidence="1">
    <location>
        <begin position="33"/>
        <end position="63"/>
    </location>
</feature>
<evidence type="ECO:0000313" key="2">
    <source>
        <dbReference type="EMBL" id="KAJ1095144.1"/>
    </source>
</evidence>
<sequence length="164" mass="17884">MGSRCAAAISAEPTAQRGRSAEPTAQRGRSAEPTAQRSRSAEPTAQRSRSAEPTAQRSCSAEPTAQRGRFAEQVRTHRTREDEETWLPFMETTEEVKRQMSPASVPLAGGCFCSWGSGGRSGGVDKCGRYPDKLWGHEASRRLAGLGQGHMSLKPWYCWPETGT</sequence>